<dbReference type="PANTHER" id="PTHR43877">
    <property type="entry name" value="AMINOALKYLPHOSPHONATE N-ACETYLTRANSFERASE-RELATED-RELATED"/>
    <property type="match status" value="1"/>
</dbReference>
<dbReference type="Gene3D" id="3.40.630.30">
    <property type="match status" value="1"/>
</dbReference>
<dbReference type="AlphaFoldDB" id="A0A1M5QXZ0"/>
<keyword evidence="5" id="KW-1185">Reference proteome</keyword>
<keyword evidence="2" id="KW-0012">Acyltransferase</keyword>
<sequence>MSFELRPIEPRDNARIAEIIRAALTEFGANQPGFAWADPELDSLCQVYSGEGSRYLVVEKRGEILGGAGLAPYQCHLKGVCELQKMYLSPGARGLGAGRSLVARLIQYARRAGYNYCYLETYGPMTQAQQLYESLGFRELDAPWGSSGHTGCDRWYAMRL</sequence>
<evidence type="ECO:0000259" key="3">
    <source>
        <dbReference type="PROSITE" id="PS51186"/>
    </source>
</evidence>
<dbReference type="InterPro" id="IPR016181">
    <property type="entry name" value="Acyl_CoA_acyltransferase"/>
</dbReference>
<keyword evidence="1 4" id="KW-0808">Transferase</keyword>
<protein>
    <submittedName>
        <fullName evidence="4">Putative acetyltransferase</fullName>
    </submittedName>
</protein>
<dbReference type="EMBL" id="FQXG01000002">
    <property type="protein sequence ID" value="SHH19067.1"/>
    <property type="molecule type" value="Genomic_DNA"/>
</dbReference>
<proteinExistence type="predicted"/>
<gene>
    <name evidence="4" type="ORF">SAMN02745129_1410</name>
</gene>
<organism evidence="4 5">
    <name type="scientific">Ferrimonas marina</name>
    <dbReference type="NCBI Taxonomy" id="299255"/>
    <lineage>
        <taxon>Bacteria</taxon>
        <taxon>Pseudomonadati</taxon>
        <taxon>Pseudomonadota</taxon>
        <taxon>Gammaproteobacteria</taxon>
        <taxon>Alteromonadales</taxon>
        <taxon>Ferrimonadaceae</taxon>
        <taxon>Ferrimonas</taxon>
    </lineage>
</organism>
<dbReference type="SUPFAM" id="SSF55729">
    <property type="entry name" value="Acyl-CoA N-acyltransferases (Nat)"/>
    <property type="match status" value="1"/>
</dbReference>
<evidence type="ECO:0000313" key="4">
    <source>
        <dbReference type="EMBL" id="SHH19067.1"/>
    </source>
</evidence>
<evidence type="ECO:0000256" key="2">
    <source>
        <dbReference type="ARBA" id="ARBA00023315"/>
    </source>
</evidence>
<dbReference type="Pfam" id="PF00583">
    <property type="entry name" value="Acetyltransf_1"/>
    <property type="match status" value="1"/>
</dbReference>
<reference evidence="4 5" key="1">
    <citation type="submission" date="2016-11" db="EMBL/GenBank/DDBJ databases">
        <authorList>
            <person name="Jaros S."/>
            <person name="Januszkiewicz K."/>
            <person name="Wedrychowicz H."/>
        </authorList>
    </citation>
    <scope>NUCLEOTIDE SEQUENCE [LARGE SCALE GENOMIC DNA]</scope>
    <source>
        <strain evidence="4 5">DSM 16917</strain>
    </source>
</reference>
<dbReference type="GO" id="GO:0016747">
    <property type="term" value="F:acyltransferase activity, transferring groups other than amino-acyl groups"/>
    <property type="evidence" value="ECO:0007669"/>
    <property type="project" value="InterPro"/>
</dbReference>
<dbReference type="CDD" id="cd04301">
    <property type="entry name" value="NAT_SF"/>
    <property type="match status" value="1"/>
</dbReference>
<evidence type="ECO:0000313" key="5">
    <source>
        <dbReference type="Proteomes" id="UP000184268"/>
    </source>
</evidence>
<dbReference type="Proteomes" id="UP000184268">
    <property type="component" value="Unassembled WGS sequence"/>
</dbReference>
<dbReference type="InterPro" id="IPR050832">
    <property type="entry name" value="Bact_Acetyltransf"/>
</dbReference>
<feature type="domain" description="N-acetyltransferase" evidence="3">
    <location>
        <begin position="3"/>
        <end position="160"/>
    </location>
</feature>
<dbReference type="InterPro" id="IPR000182">
    <property type="entry name" value="GNAT_dom"/>
</dbReference>
<dbReference type="STRING" id="299255.SAMN02745129_1410"/>
<evidence type="ECO:0000256" key="1">
    <source>
        <dbReference type="ARBA" id="ARBA00022679"/>
    </source>
</evidence>
<accession>A0A1M5QXZ0</accession>
<name>A0A1M5QXZ0_9GAMM</name>
<dbReference type="RefSeq" id="WP_067657949.1">
    <property type="nucleotide sequence ID" value="NZ_FQXG01000002.1"/>
</dbReference>
<dbReference type="PROSITE" id="PS51186">
    <property type="entry name" value="GNAT"/>
    <property type="match status" value="1"/>
</dbReference>
<dbReference type="OrthoDB" id="5419426at2"/>